<comment type="caution">
    <text evidence="1">The sequence shown here is derived from an EMBL/GenBank/DDBJ whole genome shotgun (WGS) entry which is preliminary data.</text>
</comment>
<evidence type="ECO:0008006" key="3">
    <source>
        <dbReference type="Google" id="ProtNLM"/>
    </source>
</evidence>
<proteinExistence type="predicted"/>
<gene>
    <name evidence="1" type="ORF">ADICEAN_01071</name>
</gene>
<dbReference type="Proteomes" id="UP000011910">
    <property type="component" value="Unassembled WGS sequence"/>
</dbReference>
<organism evidence="1 2">
    <name type="scientific">Cesiribacter andamanensis AMV16</name>
    <dbReference type="NCBI Taxonomy" id="1279009"/>
    <lineage>
        <taxon>Bacteria</taxon>
        <taxon>Pseudomonadati</taxon>
        <taxon>Bacteroidota</taxon>
        <taxon>Cytophagia</taxon>
        <taxon>Cytophagales</taxon>
        <taxon>Cesiribacteraceae</taxon>
        <taxon>Cesiribacter</taxon>
    </lineage>
</organism>
<dbReference type="eggNOG" id="COG0526">
    <property type="taxonomic scope" value="Bacteria"/>
</dbReference>
<evidence type="ECO:0000313" key="1">
    <source>
        <dbReference type="EMBL" id="EMR03828.1"/>
    </source>
</evidence>
<evidence type="ECO:0000313" key="2">
    <source>
        <dbReference type="Proteomes" id="UP000011910"/>
    </source>
</evidence>
<dbReference type="EMBL" id="AODQ01000017">
    <property type="protein sequence ID" value="EMR03828.1"/>
    <property type="molecule type" value="Genomic_DNA"/>
</dbReference>
<dbReference type="STRING" id="1279009.ADICEAN_01071"/>
<protein>
    <recommendedName>
        <fullName evidence="3">Thioredoxin domain-containing protein</fullName>
    </recommendedName>
</protein>
<accession>M7N5D9</accession>
<reference evidence="1 2" key="1">
    <citation type="journal article" date="2013" name="Genome Announc.">
        <title>Draft Genome Sequence of Cesiribacter andamanensis Strain AMV16T, Isolated from a Soil Sample from a Mud Volcano in the Andaman Islands, India.</title>
        <authorList>
            <person name="Shivaji S."/>
            <person name="Ara S."/>
            <person name="Begum Z."/>
            <person name="Srinivas T.N."/>
            <person name="Singh A."/>
            <person name="Kumar Pinnaka A."/>
        </authorList>
    </citation>
    <scope>NUCLEOTIDE SEQUENCE [LARGE SCALE GENOMIC DNA]</scope>
    <source>
        <strain evidence="1 2">AMV16</strain>
    </source>
</reference>
<sequence length="474" mass="55008">MHKRLVLLIGLWLLPLLMLAEVSNISISGEVISPKNRQVRVLLYSFVPGEQAHAATTELDESNKFSFVAYIREPVYGRLYYGAHSTAVFLEPGMQLSLRFDATNFETSLTFSGDGAAENTYLFQHRRTYEIGFNELQDKVAKLQPADFQAWARQRKEEQQKFLQSRINVVNPAFFALQQADIEYSWANELFLYAETHHNTKSKRYRLPEQYFAYIDQIKLHHYDVIHLASYRNFLLNYIKHQYTKTYKTQPRPEDEDYYSRMYALTADNLRSLPKFHVQAVFLVEAIAGRGLEVVKDEYIEFANECPVQPYKNELHELVKMQNVFEVAAPKVVFRSKDGREVPLNHLKGHIVLVRFDNDPLSADPAEIEQRDALLRRQLSGFKDVKFLQLSMADNREAYEQMVYADANEYLKSIINRPKPGQQVQLPAWSYVVLNREGLVVSNSLDDPKNELAIDKIKIILEQEEQQIAADQEP</sequence>
<name>M7N5D9_9BACT</name>
<dbReference type="AlphaFoldDB" id="M7N5D9"/>
<keyword evidence="2" id="KW-1185">Reference proteome</keyword>